<dbReference type="InterPro" id="IPR000504">
    <property type="entry name" value="RRM_dom"/>
</dbReference>
<feature type="region of interest" description="Disordered" evidence="6">
    <location>
        <begin position="284"/>
        <end position="342"/>
    </location>
</feature>
<organism evidence="8 9">
    <name type="scientific">Cylicocyclus nassatus</name>
    <name type="common">Nematode worm</name>
    <dbReference type="NCBI Taxonomy" id="53992"/>
    <lineage>
        <taxon>Eukaryota</taxon>
        <taxon>Metazoa</taxon>
        <taxon>Ecdysozoa</taxon>
        <taxon>Nematoda</taxon>
        <taxon>Chromadorea</taxon>
        <taxon>Rhabditida</taxon>
        <taxon>Rhabditina</taxon>
        <taxon>Rhabditomorpha</taxon>
        <taxon>Strongyloidea</taxon>
        <taxon>Strongylidae</taxon>
        <taxon>Cylicocyclus</taxon>
    </lineage>
</organism>
<dbReference type="GO" id="GO:0046856">
    <property type="term" value="P:phosphatidylinositol dephosphorylation"/>
    <property type="evidence" value="ECO:0007669"/>
    <property type="project" value="InterPro"/>
</dbReference>
<dbReference type="Gene3D" id="3.60.10.10">
    <property type="entry name" value="Endonuclease/exonuclease/phosphatase"/>
    <property type="match status" value="2"/>
</dbReference>
<evidence type="ECO:0000256" key="1">
    <source>
        <dbReference type="ARBA" id="ARBA00004146"/>
    </source>
</evidence>
<dbReference type="InterPro" id="IPR000198">
    <property type="entry name" value="RhoGAP_dom"/>
</dbReference>
<feature type="compositionally biased region" description="Basic and acidic residues" evidence="6">
    <location>
        <begin position="91"/>
        <end position="112"/>
    </location>
</feature>
<dbReference type="GO" id="GO:0030670">
    <property type="term" value="C:phagocytic vesicle membrane"/>
    <property type="evidence" value="ECO:0007669"/>
    <property type="project" value="UniProtKB-SubCell"/>
</dbReference>
<reference evidence="8" key="1">
    <citation type="submission" date="2023-07" db="EMBL/GenBank/DDBJ databases">
        <authorList>
            <consortium name="CYATHOMIX"/>
        </authorList>
    </citation>
    <scope>NUCLEOTIDE SEQUENCE</scope>
    <source>
        <strain evidence="8">N/A</strain>
    </source>
</reference>
<protein>
    <recommendedName>
        <fullName evidence="7">RRM domain-containing protein</fullName>
    </recommendedName>
</protein>
<dbReference type="Gene3D" id="2.60.40.10">
    <property type="entry name" value="Immunoglobulins"/>
    <property type="match status" value="1"/>
</dbReference>
<evidence type="ECO:0000313" key="9">
    <source>
        <dbReference type="Proteomes" id="UP001176961"/>
    </source>
</evidence>
<dbReference type="SUPFAM" id="SSF48350">
    <property type="entry name" value="GTPase activation domain, GAP"/>
    <property type="match status" value="1"/>
</dbReference>
<sequence length="1192" mass="133388">MVKDLVIKCRGLPYSCDESSLRKFLGDSGISKVNIIMRDGKAAGDAFVHYSNEDDYKRALKKDREHMGHRYIEVMPADQDSSSGGGGGRGGGRDRDRSSFRDRRDRDFDYGRPSRMNMMMPAPYGEGVVRLRGLPYGARERDIYDFFAPLNIVTEGILLPDDRTAAKTNGEAYVVFVDQDTADRALMRHMKNMQHRYIEVFAASYGEMVQFCDEFRLRVPRGVAGGGGFGGMARGGFEDSYGGGFGAFGRPGGGDRPAAVAPWDDTRAGFAGSPMADPYAGYGSSSWAGADRRPPSPRGSFGDPYSRVSHGDPYGRSVGAADPYGRPAQAEDPYLRGSRRPEDLFARRIDPYEIGRGASDSWRDDRAPGGPAAYGDSWQEYGYGGSGAGGPIRVREHWRDREDSRGSAAAPPRGRERPGQRYTLKMRGVPFRAIEADIYDFFNPIRPAHVEIIHEASGRPSGEARVEFSSRKDYDDALLKDKQYMGPRYVELFPDFGSNLKLFYLTENDDMHFFGKSMWINCFKHRFLGISTIGAGRRGGYVPGRDPMVDEVMRGWQQRYCTFSDVSICVTTFNVNGKSPPGVLRGWFPDGNLADFYAVGLQEMDLSVGTYIIDNPRKMEEWMQCIMRSLPGGGKNFKVISSMRLIGIFIVLFQTRNSPVKVSKISAAYIATGISMLVNKLGNKGGTAISLRLNDTLVCFVNCHLAAGTGELERRNQDFRIFPSLPSVTVFPYTITTPCSDQIRQIASCSEFPVLLKLDQLKEQQSIGQVFVGFQEPELLPFRPTYKYDAGTSTWDTSEKARVPAWCDRILWWTRDPDTKLKLDCFESIEQISISDHKPVRAKFALRIRSIDQEKADKLYDEAIREADRRANELLPQVSLSITEVDFGEVRFLEPSTRLITVKNTGKSPVRFKFIVRPERGICAKWLQITPPHYVIPIGQSTQISLTVIIDKEISWEAKDTKLQDILVMNLEHGRDYFVPVVATYLPRCFGVSLEHLMNRKAEPEKNLIDFGDGPEDDELCPPNVPREVYKLVCALQKLGTDKLDLNDIVDNSTFIKVRIALENNFPKDLTLLHVPALAFYSALLRLLETLKDPLIPFSIQREVRVASSDAAALWRIVAGLPPANAATLEYLIDYLRGLMHLPAAADQLVAWADVIFHGGALLTTLPHLEPRVVALHNLCAYRRDVATFFPS</sequence>
<dbReference type="Proteomes" id="UP001176961">
    <property type="component" value="Unassembled WGS sequence"/>
</dbReference>
<evidence type="ECO:0000256" key="6">
    <source>
        <dbReference type="SAM" id="MobiDB-lite"/>
    </source>
</evidence>
<dbReference type="GO" id="GO:0031901">
    <property type="term" value="C:early endosome membrane"/>
    <property type="evidence" value="ECO:0007669"/>
    <property type="project" value="UniProtKB-SubCell"/>
</dbReference>
<feature type="region of interest" description="Disordered" evidence="6">
    <location>
        <begin position="356"/>
        <end position="381"/>
    </location>
</feature>
<dbReference type="InterPro" id="IPR035979">
    <property type="entry name" value="RBD_domain_sf"/>
</dbReference>
<dbReference type="Gene3D" id="1.10.555.10">
    <property type="entry name" value="Rho GTPase activation protein"/>
    <property type="match status" value="1"/>
</dbReference>
<dbReference type="PROSITE" id="PS50102">
    <property type="entry name" value="RRM"/>
    <property type="match status" value="2"/>
</dbReference>
<dbReference type="GO" id="GO:0007165">
    <property type="term" value="P:signal transduction"/>
    <property type="evidence" value="ECO:0007669"/>
    <property type="project" value="InterPro"/>
</dbReference>
<dbReference type="SUPFAM" id="SSF54928">
    <property type="entry name" value="RNA-binding domain, RBD"/>
    <property type="match status" value="3"/>
</dbReference>
<evidence type="ECO:0000256" key="4">
    <source>
        <dbReference type="ARBA" id="ARBA00023329"/>
    </source>
</evidence>
<evidence type="ECO:0000259" key="7">
    <source>
        <dbReference type="PROSITE" id="PS50102"/>
    </source>
</evidence>
<dbReference type="InterPro" id="IPR008936">
    <property type="entry name" value="Rho_GTPase_activation_prot"/>
</dbReference>
<evidence type="ECO:0000256" key="2">
    <source>
        <dbReference type="ARBA" id="ARBA00004580"/>
    </source>
</evidence>
<dbReference type="InterPro" id="IPR013783">
    <property type="entry name" value="Ig-like_fold"/>
</dbReference>
<dbReference type="PANTHER" id="PTHR11200">
    <property type="entry name" value="INOSITOL 5-PHOSPHATASE"/>
    <property type="match status" value="1"/>
</dbReference>
<comment type="caution">
    <text evidence="8">The sequence shown here is derived from an EMBL/GenBank/DDBJ whole genome shotgun (WGS) entry which is preliminary data.</text>
</comment>
<dbReference type="SMART" id="SM00324">
    <property type="entry name" value="RhoGAP"/>
    <property type="match status" value="1"/>
</dbReference>
<evidence type="ECO:0000256" key="5">
    <source>
        <dbReference type="PROSITE-ProRule" id="PRU00176"/>
    </source>
</evidence>
<dbReference type="Pfam" id="PF00076">
    <property type="entry name" value="RRM_1"/>
    <property type="match status" value="2"/>
</dbReference>
<dbReference type="InterPro" id="IPR012677">
    <property type="entry name" value="Nucleotide-bd_a/b_plait_sf"/>
</dbReference>
<dbReference type="EMBL" id="CATQJL010000112">
    <property type="protein sequence ID" value="CAJ0594617.1"/>
    <property type="molecule type" value="Genomic_DNA"/>
</dbReference>
<feature type="domain" description="RRM" evidence="7">
    <location>
        <begin position="127"/>
        <end position="205"/>
    </location>
</feature>
<dbReference type="Pfam" id="PF22669">
    <property type="entry name" value="Exo_endo_phos2"/>
    <property type="match status" value="1"/>
</dbReference>
<feature type="region of interest" description="Disordered" evidence="6">
    <location>
        <begin position="399"/>
        <end position="419"/>
    </location>
</feature>
<keyword evidence="4" id="KW-0968">Cytoplasmic vesicle</keyword>
<keyword evidence="9" id="KW-1185">Reference proteome</keyword>
<dbReference type="Gene3D" id="3.30.70.330">
    <property type="match status" value="3"/>
</dbReference>
<accession>A0AA36GM43</accession>
<dbReference type="InterPro" id="IPR048869">
    <property type="entry name" value="OCRL-1_2_ASH"/>
</dbReference>
<dbReference type="GO" id="GO:0004439">
    <property type="term" value="F:phosphatidylinositol-4,5-bisphosphate 5-phosphatase activity"/>
    <property type="evidence" value="ECO:0007669"/>
    <property type="project" value="TreeGrafter"/>
</dbReference>
<dbReference type="SUPFAM" id="SSF56219">
    <property type="entry name" value="DNase I-like"/>
    <property type="match status" value="1"/>
</dbReference>
<keyword evidence="3" id="KW-0967">Endosome</keyword>
<feature type="region of interest" description="Disordered" evidence="6">
    <location>
        <begin position="73"/>
        <end position="114"/>
    </location>
</feature>
<dbReference type="InterPro" id="IPR000300">
    <property type="entry name" value="IPPc"/>
</dbReference>
<dbReference type="Pfam" id="PF21310">
    <property type="entry name" value="OCRL-like_ASH"/>
    <property type="match status" value="1"/>
</dbReference>
<dbReference type="AlphaFoldDB" id="A0AA36GM43"/>
<dbReference type="PANTHER" id="PTHR11200:SF300">
    <property type="entry name" value="TYPE II INOSITOL 1,4,5-TRISPHOSPHATE 5-PHOSPHATASE"/>
    <property type="match status" value="1"/>
</dbReference>
<dbReference type="InterPro" id="IPR036691">
    <property type="entry name" value="Endo/exonu/phosph_ase_sf"/>
</dbReference>
<evidence type="ECO:0000313" key="8">
    <source>
        <dbReference type="EMBL" id="CAJ0594617.1"/>
    </source>
</evidence>
<proteinExistence type="predicted"/>
<evidence type="ECO:0000256" key="3">
    <source>
        <dbReference type="ARBA" id="ARBA00022753"/>
    </source>
</evidence>
<comment type="subcellular location">
    <subcellularLocation>
        <location evidence="2">Cytoplasmic vesicle</location>
        <location evidence="2">Phagosome membrane</location>
    </subcellularLocation>
    <subcellularLocation>
        <location evidence="1">Early endosome membrane</location>
    </subcellularLocation>
</comment>
<dbReference type="GO" id="GO:0003723">
    <property type="term" value="F:RNA binding"/>
    <property type="evidence" value="ECO:0007669"/>
    <property type="project" value="UniProtKB-UniRule"/>
</dbReference>
<gene>
    <name evidence="8" type="ORF">CYNAS_LOCUS6600</name>
</gene>
<dbReference type="SMART" id="SM00128">
    <property type="entry name" value="IPPc"/>
    <property type="match status" value="1"/>
</dbReference>
<feature type="domain" description="RRM" evidence="7">
    <location>
        <begin position="5"/>
        <end position="79"/>
    </location>
</feature>
<dbReference type="SMART" id="SM00360">
    <property type="entry name" value="RRM"/>
    <property type="match status" value="3"/>
</dbReference>
<keyword evidence="5" id="KW-0694">RNA-binding</keyword>
<name>A0AA36GM43_CYLNA</name>
<dbReference type="InterPro" id="IPR046985">
    <property type="entry name" value="IP5"/>
</dbReference>